<dbReference type="eggNOG" id="COG3462">
    <property type="taxonomic scope" value="Bacteria"/>
</dbReference>
<dbReference type="InterPro" id="IPR018649">
    <property type="entry name" value="SHOCT"/>
</dbReference>
<keyword evidence="5" id="KW-1185">Reference proteome</keyword>
<feature type="compositionally biased region" description="Basic and acidic residues" evidence="1">
    <location>
        <begin position="56"/>
        <end position="78"/>
    </location>
</feature>
<evidence type="ECO:0000313" key="5">
    <source>
        <dbReference type="Proteomes" id="UP000001937"/>
    </source>
</evidence>
<evidence type="ECO:0000313" key="4">
    <source>
        <dbReference type="EMBL" id="ABD11595.1"/>
    </source>
</evidence>
<dbReference type="Pfam" id="PF09851">
    <property type="entry name" value="SHOCT"/>
    <property type="match status" value="1"/>
</dbReference>
<dbReference type="AlphaFoldDB" id="Q2JAU7"/>
<accession>Q2JAU7</accession>
<keyword evidence="2" id="KW-1133">Transmembrane helix</keyword>
<evidence type="ECO:0000256" key="2">
    <source>
        <dbReference type="SAM" id="Phobius"/>
    </source>
</evidence>
<evidence type="ECO:0000256" key="1">
    <source>
        <dbReference type="SAM" id="MobiDB-lite"/>
    </source>
</evidence>
<gene>
    <name evidence="4" type="ordered locus">Francci3_2227</name>
</gene>
<feature type="region of interest" description="Disordered" evidence="1">
    <location>
        <begin position="40"/>
        <end position="78"/>
    </location>
</feature>
<feature type="domain" description="SHOCT" evidence="3">
    <location>
        <begin position="76"/>
        <end position="101"/>
    </location>
</feature>
<feature type="transmembrane region" description="Helical" evidence="2">
    <location>
        <begin position="12"/>
        <end position="36"/>
    </location>
</feature>
<dbReference type="STRING" id="106370.Francci3_2227"/>
<dbReference type="KEGG" id="fra:Francci3_2227"/>
<organism evidence="4 5">
    <name type="scientific">Frankia casuarinae (strain DSM 45818 / CECT 9043 / HFP020203 / CcI3)</name>
    <dbReference type="NCBI Taxonomy" id="106370"/>
    <lineage>
        <taxon>Bacteria</taxon>
        <taxon>Bacillati</taxon>
        <taxon>Actinomycetota</taxon>
        <taxon>Actinomycetes</taxon>
        <taxon>Frankiales</taxon>
        <taxon>Frankiaceae</taxon>
        <taxon>Frankia</taxon>
    </lineage>
</organism>
<evidence type="ECO:0000259" key="3">
    <source>
        <dbReference type="Pfam" id="PF09851"/>
    </source>
</evidence>
<sequence>MMIWDGHTWGWGGWLLMSFSMVVFWGLVIGVLVALLRAGRGGGPGTSAEPPGVERPGTERPGTERPGTERPGERSAERILAERYARGEIDEAEYHRRLDVLRERPGPTDLTRAG</sequence>
<keyword evidence="2" id="KW-0472">Membrane</keyword>
<reference evidence="4 5" key="1">
    <citation type="journal article" date="2007" name="Genome Res.">
        <title>Genome characteristics of facultatively symbiotic Frankia sp. strains reflect host range and host plant biogeography.</title>
        <authorList>
            <person name="Normand P."/>
            <person name="Lapierre P."/>
            <person name="Tisa L.S."/>
            <person name="Gogarten J.P."/>
            <person name="Alloisio N."/>
            <person name="Bagnarol E."/>
            <person name="Bassi C.A."/>
            <person name="Berry A.M."/>
            <person name="Bickhart D.M."/>
            <person name="Choisne N."/>
            <person name="Couloux A."/>
            <person name="Cournoyer B."/>
            <person name="Cruveiller S."/>
            <person name="Daubin V."/>
            <person name="Demange N."/>
            <person name="Francino M.P."/>
            <person name="Goltsman E."/>
            <person name="Huang Y."/>
            <person name="Kopp O.R."/>
            <person name="Labarre L."/>
            <person name="Lapidus A."/>
            <person name="Lavire C."/>
            <person name="Marechal J."/>
            <person name="Martinez M."/>
            <person name="Mastronunzio J.E."/>
            <person name="Mullin B.C."/>
            <person name="Niemann J."/>
            <person name="Pujic P."/>
            <person name="Rawnsley T."/>
            <person name="Rouy Z."/>
            <person name="Schenowitz C."/>
            <person name="Sellstedt A."/>
            <person name="Tavares F."/>
            <person name="Tomkins J.P."/>
            <person name="Vallenet D."/>
            <person name="Valverde C."/>
            <person name="Wall L.G."/>
            <person name="Wang Y."/>
            <person name="Medigue C."/>
            <person name="Benson D.R."/>
        </authorList>
    </citation>
    <scope>NUCLEOTIDE SEQUENCE [LARGE SCALE GENOMIC DNA]</scope>
    <source>
        <strain evidence="5">DSM 45818 / CECT 9043 / CcI3</strain>
    </source>
</reference>
<protein>
    <recommendedName>
        <fullName evidence="3">SHOCT domain-containing protein</fullName>
    </recommendedName>
</protein>
<dbReference type="Proteomes" id="UP000001937">
    <property type="component" value="Chromosome"/>
</dbReference>
<dbReference type="EMBL" id="CP000249">
    <property type="protein sequence ID" value="ABD11595.1"/>
    <property type="molecule type" value="Genomic_DNA"/>
</dbReference>
<proteinExistence type="predicted"/>
<name>Q2JAU7_FRACC</name>
<dbReference type="RefSeq" id="WP_011436641.1">
    <property type="nucleotide sequence ID" value="NC_007777.1"/>
</dbReference>
<dbReference type="HOGENOM" id="CLU_159099_1_0_11"/>
<keyword evidence="2" id="KW-0812">Transmembrane</keyword>